<feature type="transmembrane region" description="Helical" evidence="1">
    <location>
        <begin position="73"/>
        <end position="95"/>
    </location>
</feature>
<name>A0ABR1EKE0_NECAM</name>
<comment type="caution">
    <text evidence="2">The sequence shown here is derived from an EMBL/GenBank/DDBJ whole genome shotgun (WGS) entry which is preliminary data.</text>
</comment>
<evidence type="ECO:0000313" key="3">
    <source>
        <dbReference type="Proteomes" id="UP001303046"/>
    </source>
</evidence>
<protein>
    <submittedName>
        <fullName evidence="2">Uncharacterized protein</fullName>
    </submittedName>
</protein>
<accession>A0ABR1EKE0</accession>
<keyword evidence="1" id="KW-0472">Membrane</keyword>
<gene>
    <name evidence="2" type="primary">Necator_chrX.g23888</name>
    <name evidence="2" type="ORF">RB195_023723</name>
</gene>
<keyword evidence="1" id="KW-1133">Transmembrane helix</keyword>
<keyword evidence="1" id="KW-0812">Transmembrane</keyword>
<dbReference type="Proteomes" id="UP001303046">
    <property type="component" value="Unassembled WGS sequence"/>
</dbReference>
<sequence length="115" mass="12311">MFKGDTPRQTCGQSCQAIISACRLSQVSGIATNGSILCKLSQKTEKVGQSYVQGRHKMRVIASGDGISPPIKLFGPVAVGLFGLVASPVLMHFTVNFSFVTFSDYPLNRPICSQS</sequence>
<proteinExistence type="predicted"/>
<evidence type="ECO:0000256" key="1">
    <source>
        <dbReference type="SAM" id="Phobius"/>
    </source>
</evidence>
<keyword evidence="3" id="KW-1185">Reference proteome</keyword>
<dbReference type="PROSITE" id="PS51257">
    <property type="entry name" value="PROKAR_LIPOPROTEIN"/>
    <property type="match status" value="1"/>
</dbReference>
<reference evidence="2 3" key="1">
    <citation type="submission" date="2023-08" db="EMBL/GenBank/DDBJ databases">
        <title>A Necator americanus chromosomal reference genome.</title>
        <authorList>
            <person name="Ilik V."/>
            <person name="Petrzelkova K.J."/>
            <person name="Pardy F."/>
            <person name="Fuh T."/>
            <person name="Niatou-Singa F.S."/>
            <person name="Gouil Q."/>
            <person name="Baker L."/>
            <person name="Ritchie M.E."/>
            <person name="Jex A.R."/>
            <person name="Gazzola D."/>
            <person name="Li H."/>
            <person name="Toshio Fujiwara R."/>
            <person name="Zhan B."/>
            <person name="Aroian R.V."/>
            <person name="Pafco B."/>
            <person name="Schwarz E.M."/>
        </authorList>
    </citation>
    <scope>NUCLEOTIDE SEQUENCE [LARGE SCALE GENOMIC DNA]</scope>
    <source>
        <strain evidence="2 3">Aroian</strain>
        <tissue evidence="2">Whole animal</tissue>
    </source>
</reference>
<organism evidence="2 3">
    <name type="scientific">Necator americanus</name>
    <name type="common">Human hookworm</name>
    <dbReference type="NCBI Taxonomy" id="51031"/>
    <lineage>
        <taxon>Eukaryota</taxon>
        <taxon>Metazoa</taxon>
        <taxon>Ecdysozoa</taxon>
        <taxon>Nematoda</taxon>
        <taxon>Chromadorea</taxon>
        <taxon>Rhabditida</taxon>
        <taxon>Rhabditina</taxon>
        <taxon>Rhabditomorpha</taxon>
        <taxon>Strongyloidea</taxon>
        <taxon>Ancylostomatidae</taxon>
        <taxon>Bunostominae</taxon>
        <taxon>Necator</taxon>
    </lineage>
</organism>
<evidence type="ECO:0000313" key="2">
    <source>
        <dbReference type="EMBL" id="KAK6763118.1"/>
    </source>
</evidence>
<dbReference type="EMBL" id="JAVFWL010000006">
    <property type="protein sequence ID" value="KAK6763118.1"/>
    <property type="molecule type" value="Genomic_DNA"/>
</dbReference>